<reference evidence="6" key="2">
    <citation type="submission" date="2025-08" db="UniProtKB">
        <authorList>
            <consortium name="RefSeq"/>
        </authorList>
    </citation>
    <scope>IDENTIFICATION</scope>
    <source>
        <tissue evidence="6">Leaf</tissue>
    </source>
</reference>
<comment type="similarity">
    <text evidence="1">Belongs to the bacterial ribosomal protein bL33 family.</text>
</comment>
<dbReference type="GO" id="GO:0005737">
    <property type="term" value="C:cytoplasm"/>
    <property type="evidence" value="ECO:0007669"/>
    <property type="project" value="UniProtKB-ARBA"/>
</dbReference>
<dbReference type="InterPro" id="IPR011332">
    <property type="entry name" value="Ribosomal_zn-bd"/>
</dbReference>
<dbReference type="InterPro" id="IPR001705">
    <property type="entry name" value="Ribosomal_bL33"/>
</dbReference>
<evidence type="ECO:0000256" key="2">
    <source>
        <dbReference type="ARBA" id="ARBA00022980"/>
    </source>
</evidence>
<evidence type="ECO:0000256" key="4">
    <source>
        <dbReference type="ARBA" id="ARBA00035429"/>
    </source>
</evidence>
<evidence type="ECO:0000313" key="5">
    <source>
        <dbReference type="Proteomes" id="UP000504610"/>
    </source>
</evidence>
<dbReference type="PANTHER" id="PTHR15238:SF1">
    <property type="entry name" value="LARGE RIBOSOMAL SUBUNIT PROTEIN BL33M"/>
    <property type="match status" value="1"/>
</dbReference>
<dbReference type="SUPFAM" id="SSF57829">
    <property type="entry name" value="Zn-binding ribosomal proteins"/>
    <property type="match status" value="1"/>
</dbReference>
<sequence>MAMAPGVRTVNLLYQRLRTSYEDEEANEVVDEGRSLLILSLVVYGFLVEVLSNTSEILNKRKKTFMFIRLVSAAGTGFFYVKRKSSKGLLEKLEFRKYDTRVNRHVLFTEQKMK</sequence>
<dbReference type="Gene3D" id="2.20.28.120">
    <property type="entry name" value="Ribosomal protein L33"/>
    <property type="match status" value="1"/>
</dbReference>
<dbReference type="GeneID" id="108825193"/>
<dbReference type="Proteomes" id="UP000504610">
    <property type="component" value="Chromosome 9"/>
</dbReference>
<dbReference type="OrthoDB" id="275534at2759"/>
<gene>
    <name evidence="6" type="primary">LOC108825193</name>
</gene>
<dbReference type="GO" id="GO:0003735">
    <property type="term" value="F:structural constituent of ribosome"/>
    <property type="evidence" value="ECO:0007669"/>
    <property type="project" value="InterPro"/>
</dbReference>
<organism evidence="5 6">
    <name type="scientific">Raphanus sativus</name>
    <name type="common">Radish</name>
    <name type="synonym">Raphanus raphanistrum var. sativus</name>
    <dbReference type="NCBI Taxonomy" id="3726"/>
    <lineage>
        <taxon>Eukaryota</taxon>
        <taxon>Viridiplantae</taxon>
        <taxon>Streptophyta</taxon>
        <taxon>Embryophyta</taxon>
        <taxon>Tracheophyta</taxon>
        <taxon>Spermatophyta</taxon>
        <taxon>Magnoliopsida</taxon>
        <taxon>eudicotyledons</taxon>
        <taxon>Gunneridae</taxon>
        <taxon>Pentapetalae</taxon>
        <taxon>rosids</taxon>
        <taxon>malvids</taxon>
        <taxon>Brassicales</taxon>
        <taxon>Brassicaceae</taxon>
        <taxon>Brassiceae</taxon>
        <taxon>Raphanus</taxon>
    </lineage>
</organism>
<keyword evidence="2" id="KW-0689">Ribosomal protein</keyword>
<proteinExistence type="inferred from homology"/>
<evidence type="ECO:0000313" key="6">
    <source>
        <dbReference type="RefSeq" id="XP_018454021.2"/>
    </source>
</evidence>
<dbReference type="PANTHER" id="PTHR15238">
    <property type="entry name" value="54S RIBOSOMAL PROTEIN L39, MITOCHONDRIAL"/>
    <property type="match status" value="1"/>
</dbReference>
<protein>
    <recommendedName>
        <fullName evidence="4">50S ribosomal protein L33, chloroplastic</fullName>
    </recommendedName>
</protein>
<accession>A0A6J0L325</accession>
<dbReference type="GO" id="GO:0006412">
    <property type="term" value="P:translation"/>
    <property type="evidence" value="ECO:0007669"/>
    <property type="project" value="InterPro"/>
</dbReference>
<reference evidence="5" key="1">
    <citation type="journal article" date="2019" name="Database">
        <title>The radish genome database (RadishGD): an integrated information resource for radish genomics.</title>
        <authorList>
            <person name="Yu H.J."/>
            <person name="Baek S."/>
            <person name="Lee Y.J."/>
            <person name="Cho A."/>
            <person name="Mun J.H."/>
        </authorList>
    </citation>
    <scope>NUCLEOTIDE SEQUENCE [LARGE SCALE GENOMIC DNA]</scope>
    <source>
        <strain evidence="5">cv. WK10039</strain>
    </source>
</reference>
<dbReference type="AlphaFoldDB" id="A0A6J0L325"/>
<keyword evidence="3" id="KW-0687">Ribonucleoprotein</keyword>
<dbReference type="Pfam" id="PF00471">
    <property type="entry name" value="Ribosomal_L33"/>
    <property type="match status" value="1"/>
</dbReference>
<dbReference type="GO" id="GO:0015934">
    <property type="term" value="C:large ribosomal subunit"/>
    <property type="evidence" value="ECO:0007669"/>
    <property type="project" value="TreeGrafter"/>
</dbReference>
<keyword evidence="5" id="KW-1185">Reference proteome</keyword>
<dbReference type="RefSeq" id="XP_018454021.2">
    <property type="nucleotide sequence ID" value="XM_018598519.2"/>
</dbReference>
<evidence type="ECO:0000256" key="1">
    <source>
        <dbReference type="ARBA" id="ARBA00007596"/>
    </source>
</evidence>
<name>A0A6J0L325_RAPSA</name>
<dbReference type="InterPro" id="IPR038584">
    <property type="entry name" value="Ribosomal_bL33_sf"/>
</dbReference>
<dbReference type="NCBIfam" id="TIGR01023">
    <property type="entry name" value="rpmG_bact"/>
    <property type="match status" value="1"/>
</dbReference>
<dbReference type="KEGG" id="rsz:108825193"/>
<dbReference type="FunFam" id="2.20.28.120:FF:000006">
    <property type="entry name" value="50S ribosomal protein L33"/>
    <property type="match status" value="1"/>
</dbReference>
<evidence type="ECO:0000256" key="3">
    <source>
        <dbReference type="ARBA" id="ARBA00023274"/>
    </source>
</evidence>